<name>A0ABQ6QPD9_9BACT</name>
<gene>
    <name evidence="2" type="ORF">ASNO1_21260</name>
</gene>
<dbReference type="RefSeq" id="WP_338276742.1">
    <property type="nucleotide sequence ID" value="NZ_BTTX01000002.1"/>
</dbReference>
<evidence type="ECO:0008006" key="4">
    <source>
        <dbReference type="Google" id="ProtNLM"/>
    </source>
</evidence>
<keyword evidence="1" id="KW-0472">Membrane</keyword>
<keyword evidence="1" id="KW-1133">Transmembrane helix</keyword>
<organism evidence="2 3">
    <name type="scientific">Corallococcus caeni</name>
    <dbReference type="NCBI Taxonomy" id="3082388"/>
    <lineage>
        <taxon>Bacteria</taxon>
        <taxon>Pseudomonadati</taxon>
        <taxon>Myxococcota</taxon>
        <taxon>Myxococcia</taxon>
        <taxon>Myxococcales</taxon>
        <taxon>Cystobacterineae</taxon>
        <taxon>Myxococcaceae</taxon>
        <taxon>Corallococcus</taxon>
    </lineage>
</organism>
<keyword evidence="1" id="KW-0812">Transmembrane</keyword>
<evidence type="ECO:0000256" key="1">
    <source>
        <dbReference type="SAM" id="Phobius"/>
    </source>
</evidence>
<comment type="caution">
    <text evidence="2">The sequence shown here is derived from an EMBL/GenBank/DDBJ whole genome shotgun (WGS) entry which is preliminary data.</text>
</comment>
<sequence>MPRGHEGGRDFPCFALSFRPVLLPVLTGVWLSLSGALGTELRRDGYSFRPPDTFRMSRWERYAGSQAGAVSEDGVRTRALSAALADGEGPEAATFLIAVVEGGFSASPSERDAFSTAVMQHFQRELGVALTPERVDRVGGPVPRVEVLGTLREAGQVRTVLVAGLASEGRHAVVTVSAPADRWDAMAPRVRASLETFRMEAPVAGVVSRRLAGALAGTLAGALLVSYAAWRRRRQGEGPAAS</sequence>
<keyword evidence="3" id="KW-1185">Reference proteome</keyword>
<evidence type="ECO:0000313" key="3">
    <source>
        <dbReference type="Proteomes" id="UP001342631"/>
    </source>
</evidence>
<protein>
    <recommendedName>
        <fullName evidence="4">TPM domain-containing protein</fullName>
    </recommendedName>
</protein>
<accession>A0ABQ6QPD9</accession>
<proteinExistence type="predicted"/>
<feature type="transmembrane region" description="Helical" evidence="1">
    <location>
        <begin position="211"/>
        <end position="230"/>
    </location>
</feature>
<dbReference type="EMBL" id="BTTX01000002">
    <property type="protein sequence ID" value="GMU05873.1"/>
    <property type="molecule type" value="Genomic_DNA"/>
</dbReference>
<evidence type="ECO:0000313" key="2">
    <source>
        <dbReference type="EMBL" id="GMU05873.1"/>
    </source>
</evidence>
<reference evidence="2 3" key="1">
    <citation type="journal article" date="2024" name="Arch. Microbiol.">
        <title>Corallococcus caeni sp. nov., a novel myxobacterium isolated from activated sludge.</title>
        <authorList>
            <person name="Tomita S."/>
            <person name="Nakai R."/>
            <person name="Kuroda K."/>
            <person name="Kurashita H."/>
            <person name="Hatamoto M."/>
            <person name="Yamaguchi T."/>
            <person name="Narihiro T."/>
        </authorList>
    </citation>
    <scope>NUCLEOTIDE SEQUENCE [LARGE SCALE GENOMIC DNA]</scope>
    <source>
        <strain evidence="2 3">NO1</strain>
    </source>
</reference>
<dbReference type="Proteomes" id="UP001342631">
    <property type="component" value="Unassembled WGS sequence"/>
</dbReference>